<dbReference type="AlphaFoldDB" id="A0A2H3CVU0"/>
<proteinExistence type="predicted"/>
<reference evidence="3" key="1">
    <citation type="journal article" date="2017" name="Nat. Ecol. Evol.">
        <title>Genome expansion and lineage-specific genetic innovations in the forest pathogenic fungi Armillaria.</title>
        <authorList>
            <person name="Sipos G."/>
            <person name="Prasanna A.N."/>
            <person name="Walter M.C."/>
            <person name="O'Connor E."/>
            <person name="Balint B."/>
            <person name="Krizsan K."/>
            <person name="Kiss B."/>
            <person name="Hess J."/>
            <person name="Varga T."/>
            <person name="Slot J."/>
            <person name="Riley R."/>
            <person name="Boka B."/>
            <person name="Rigling D."/>
            <person name="Barry K."/>
            <person name="Lee J."/>
            <person name="Mihaltcheva S."/>
            <person name="LaButti K."/>
            <person name="Lipzen A."/>
            <person name="Waldron R."/>
            <person name="Moloney N.M."/>
            <person name="Sperisen C."/>
            <person name="Kredics L."/>
            <person name="Vagvoelgyi C."/>
            <person name="Patrignani A."/>
            <person name="Fitzpatrick D."/>
            <person name="Nagy I."/>
            <person name="Doyle S."/>
            <person name="Anderson J.B."/>
            <person name="Grigoriev I.V."/>
            <person name="Gueldener U."/>
            <person name="Muensterkoetter M."/>
            <person name="Nagy L.G."/>
        </authorList>
    </citation>
    <scope>NUCLEOTIDE SEQUENCE [LARGE SCALE GENOMIC DNA]</scope>
    <source>
        <strain evidence="3">Ar21-2</strain>
    </source>
</reference>
<evidence type="ECO:0000313" key="3">
    <source>
        <dbReference type="Proteomes" id="UP000217790"/>
    </source>
</evidence>
<keyword evidence="1" id="KW-0812">Transmembrane</keyword>
<dbReference type="InParanoid" id="A0A2H3CVU0"/>
<accession>A0A2H3CVU0</accession>
<name>A0A2H3CVU0_ARMGA</name>
<organism evidence="2 3">
    <name type="scientific">Armillaria gallica</name>
    <name type="common">Bulbous honey fungus</name>
    <name type="synonym">Armillaria bulbosa</name>
    <dbReference type="NCBI Taxonomy" id="47427"/>
    <lineage>
        <taxon>Eukaryota</taxon>
        <taxon>Fungi</taxon>
        <taxon>Dikarya</taxon>
        <taxon>Basidiomycota</taxon>
        <taxon>Agaricomycotina</taxon>
        <taxon>Agaricomycetes</taxon>
        <taxon>Agaricomycetidae</taxon>
        <taxon>Agaricales</taxon>
        <taxon>Marasmiineae</taxon>
        <taxon>Physalacriaceae</taxon>
        <taxon>Armillaria</taxon>
    </lineage>
</organism>
<evidence type="ECO:0000256" key="1">
    <source>
        <dbReference type="SAM" id="Phobius"/>
    </source>
</evidence>
<sequence>MDYRGLPGNEQFLPPFWVILIFWVFLSLYLHHTGVDQYGLQKWVCLHGTNKVEGGPHGDIYHKFGALHAGPRLTVNCLTDHHTWYNLQAYAKHLFGIDWTYHHNLALINQTSFLLNYMSDFIGGAQSYAEWINGDLYERTEETFGICTFPESLQLRLEMSPYKLDSSLKLNENNEWLRRRQGLALPVLPPTTPEARKYFFTNIREYLVVSSRDGKVNVDHESFARKWNQTADGRSRFYITTEILASYSKAWAKANNIRASQEIISDQLERITRSADVFAASHLSFPEFLSGKSLHTYPQAGVIELDDSNSLIVPSSLSINLSVSSVVPEIRPLTVTSSEPLNMLSASIPRLGIAPSSSMDIDPISMPPRVDDDSQMGSYFDVDLAPMGNTNDEASVAERMDIESSHSIPESDSTHRLVQAKWQKEDGSLLELTVYGGFAHVAAVQWRDAQV</sequence>
<dbReference type="OrthoDB" id="1920326at2759"/>
<gene>
    <name evidence="2" type="ORF">ARMGADRAFT_1089425</name>
</gene>
<dbReference type="Proteomes" id="UP000217790">
    <property type="component" value="Unassembled WGS sequence"/>
</dbReference>
<dbReference type="EMBL" id="KZ293707">
    <property type="protein sequence ID" value="PBK83312.1"/>
    <property type="molecule type" value="Genomic_DNA"/>
</dbReference>
<keyword evidence="1" id="KW-1133">Transmembrane helix</keyword>
<protein>
    <submittedName>
        <fullName evidence="2">Uncharacterized protein</fullName>
    </submittedName>
</protein>
<keyword evidence="1" id="KW-0472">Membrane</keyword>
<feature type="transmembrane region" description="Helical" evidence="1">
    <location>
        <begin position="12"/>
        <end position="30"/>
    </location>
</feature>
<dbReference type="STRING" id="47427.A0A2H3CVU0"/>
<evidence type="ECO:0000313" key="2">
    <source>
        <dbReference type="EMBL" id="PBK83312.1"/>
    </source>
</evidence>
<keyword evidence="3" id="KW-1185">Reference proteome</keyword>